<comment type="caution">
    <text evidence="1">The sequence shown here is derived from an EMBL/GenBank/DDBJ whole genome shotgun (WGS) entry which is preliminary data.</text>
</comment>
<sequence>MGEDFDDAEDENAPGSSAMSLFKEFTAVSKFTVSVELLGWRGAGAYNFKGNTAADTARVAASIIAQSPPNMGEFNCFTSMLVDDTDFLNDMDSYRERSGRSTPRSRYVIAKDFA</sequence>
<dbReference type="EMBL" id="JAWCUI010000026">
    <property type="protein sequence ID" value="KAL1895680.1"/>
    <property type="molecule type" value="Genomic_DNA"/>
</dbReference>
<evidence type="ECO:0000313" key="1">
    <source>
        <dbReference type="EMBL" id="KAL1895680.1"/>
    </source>
</evidence>
<dbReference type="Proteomes" id="UP001583186">
    <property type="component" value="Unassembled WGS sequence"/>
</dbReference>
<proteinExistence type="predicted"/>
<evidence type="ECO:0000313" key="2">
    <source>
        <dbReference type="Proteomes" id="UP001583186"/>
    </source>
</evidence>
<protein>
    <submittedName>
        <fullName evidence="1">Uncharacterized protein</fullName>
    </submittedName>
</protein>
<reference evidence="1 2" key="1">
    <citation type="journal article" date="2024" name="IMA Fungus">
        <title>IMA Genome - F19 : A genome assembly and annotation guide to empower mycologists, including annotated draft genome sequences of Ceratocystis pirilliformis, Diaporthe australafricana, Fusarium ophioides, Paecilomyces lecythidis, and Sporothrix stenoceras.</title>
        <authorList>
            <person name="Aylward J."/>
            <person name="Wilson A.M."/>
            <person name="Visagie C.M."/>
            <person name="Spraker J."/>
            <person name="Barnes I."/>
            <person name="Buitendag C."/>
            <person name="Ceriani C."/>
            <person name="Del Mar Angel L."/>
            <person name="du Plessis D."/>
            <person name="Fuchs T."/>
            <person name="Gasser K."/>
            <person name="Kramer D."/>
            <person name="Li W."/>
            <person name="Munsamy K."/>
            <person name="Piso A."/>
            <person name="Price J.L."/>
            <person name="Sonnekus B."/>
            <person name="Thomas C."/>
            <person name="van der Nest A."/>
            <person name="van Dijk A."/>
            <person name="van Heerden A."/>
            <person name="van Vuuren N."/>
            <person name="Yilmaz N."/>
            <person name="Duong T.A."/>
            <person name="van der Merwe N.A."/>
            <person name="Wingfield M.J."/>
            <person name="Wingfield B.D."/>
        </authorList>
    </citation>
    <scope>NUCLEOTIDE SEQUENCE [LARGE SCALE GENOMIC DNA]</scope>
    <source>
        <strain evidence="1 2">CMW 5346</strain>
    </source>
</reference>
<keyword evidence="2" id="KW-1185">Reference proteome</keyword>
<gene>
    <name evidence="1" type="ORF">Sste5346_005151</name>
</gene>
<organism evidence="1 2">
    <name type="scientific">Sporothrix stenoceras</name>
    <dbReference type="NCBI Taxonomy" id="5173"/>
    <lineage>
        <taxon>Eukaryota</taxon>
        <taxon>Fungi</taxon>
        <taxon>Dikarya</taxon>
        <taxon>Ascomycota</taxon>
        <taxon>Pezizomycotina</taxon>
        <taxon>Sordariomycetes</taxon>
        <taxon>Sordariomycetidae</taxon>
        <taxon>Ophiostomatales</taxon>
        <taxon>Ophiostomataceae</taxon>
        <taxon>Sporothrix</taxon>
    </lineage>
</organism>
<accession>A0ABR3Z6H3</accession>
<name>A0ABR3Z6H3_9PEZI</name>